<dbReference type="AlphaFoldDB" id="A0AAE1C8H8"/>
<name>A0AAE1C8H8_9PEZI</name>
<accession>A0AAE1C8H8</accession>
<proteinExistence type="predicted"/>
<evidence type="ECO:0000313" key="2">
    <source>
        <dbReference type="Proteomes" id="UP001270362"/>
    </source>
</evidence>
<dbReference type="EMBL" id="JAULSO010000005">
    <property type="protein sequence ID" value="KAK3682832.1"/>
    <property type="molecule type" value="Genomic_DNA"/>
</dbReference>
<gene>
    <name evidence="1" type="ORF">B0T22DRAFT_295204</name>
</gene>
<keyword evidence="2" id="KW-1185">Reference proteome</keyword>
<sequence length="354" mass="40549">MVERPWTIKELDNLFRLCRNGVPLDRIKEILGIPPTEVECNYEKYHGRFYQNRTLPIDTYLPPSSLLSANQQDRVVNRRLLKVLDVLLACDPHPLWCEVLARRTAEEWASELLAHIPRPVQTLLSRPDPPTIAQLKQLPLHMADQPGVYGKGLRSDHRPSRALVDDQGGRCETGRKFVREPHGYFFNLLTLRWPTYRYGSASEEIIPQLRDLARIGEAVLMTYMGALSHQPQSREQWVLNQHLSPLFSAGPWDAEEVVYKGMSGLNPLWCVNNYEFDLRPSSKGNLNAKDWLRSAEIAQLVDEKDALAASEVKRFTRYQQRVTKAKELVIRKQLEDDMYGDLAPVGYGSDDSTS</sequence>
<protein>
    <submittedName>
        <fullName evidence="1">Uncharacterized protein</fullName>
    </submittedName>
</protein>
<reference evidence="1" key="2">
    <citation type="submission" date="2023-06" db="EMBL/GenBank/DDBJ databases">
        <authorList>
            <consortium name="Lawrence Berkeley National Laboratory"/>
            <person name="Haridas S."/>
            <person name="Hensen N."/>
            <person name="Bonometti L."/>
            <person name="Westerberg I."/>
            <person name="Brannstrom I.O."/>
            <person name="Guillou S."/>
            <person name="Cros-Aarteil S."/>
            <person name="Calhoun S."/>
            <person name="Kuo A."/>
            <person name="Mondo S."/>
            <person name="Pangilinan J."/>
            <person name="Riley R."/>
            <person name="Labutti K."/>
            <person name="Andreopoulos B."/>
            <person name="Lipzen A."/>
            <person name="Chen C."/>
            <person name="Yanf M."/>
            <person name="Daum C."/>
            <person name="Ng V."/>
            <person name="Clum A."/>
            <person name="Steindorff A."/>
            <person name="Ohm R."/>
            <person name="Martin F."/>
            <person name="Silar P."/>
            <person name="Natvig D."/>
            <person name="Lalanne C."/>
            <person name="Gautier V."/>
            <person name="Ament-Velasquez S.L."/>
            <person name="Kruys A."/>
            <person name="Hutchinson M.I."/>
            <person name="Powell A.J."/>
            <person name="Barry K."/>
            <person name="Miller A.N."/>
            <person name="Grigoriev I.V."/>
            <person name="Debuchy R."/>
            <person name="Gladieux P."/>
            <person name="Thoren M.H."/>
            <person name="Johannesson H."/>
        </authorList>
    </citation>
    <scope>NUCLEOTIDE SEQUENCE</scope>
    <source>
        <strain evidence="1">CBS 314.62</strain>
    </source>
</reference>
<dbReference type="Proteomes" id="UP001270362">
    <property type="component" value="Unassembled WGS sequence"/>
</dbReference>
<reference evidence="1" key="1">
    <citation type="journal article" date="2023" name="Mol. Phylogenet. Evol.">
        <title>Genome-scale phylogeny and comparative genomics of the fungal order Sordariales.</title>
        <authorList>
            <person name="Hensen N."/>
            <person name="Bonometti L."/>
            <person name="Westerberg I."/>
            <person name="Brannstrom I.O."/>
            <person name="Guillou S."/>
            <person name="Cros-Aarteil S."/>
            <person name="Calhoun S."/>
            <person name="Haridas S."/>
            <person name="Kuo A."/>
            <person name="Mondo S."/>
            <person name="Pangilinan J."/>
            <person name="Riley R."/>
            <person name="LaButti K."/>
            <person name="Andreopoulos B."/>
            <person name="Lipzen A."/>
            <person name="Chen C."/>
            <person name="Yan M."/>
            <person name="Daum C."/>
            <person name="Ng V."/>
            <person name="Clum A."/>
            <person name="Steindorff A."/>
            <person name="Ohm R.A."/>
            <person name="Martin F."/>
            <person name="Silar P."/>
            <person name="Natvig D.O."/>
            <person name="Lalanne C."/>
            <person name="Gautier V."/>
            <person name="Ament-Velasquez S.L."/>
            <person name="Kruys A."/>
            <person name="Hutchinson M.I."/>
            <person name="Powell A.J."/>
            <person name="Barry K."/>
            <person name="Miller A.N."/>
            <person name="Grigoriev I.V."/>
            <person name="Debuchy R."/>
            <person name="Gladieux P."/>
            <person name="Hiltunen Thoren M."/>
            <person name="Johannesson H."/>
        </authorList>
    </citation>
    <scope>NUCLEOTIDE SEQUENCE</scope>
    <source>
        <strain evidence="1">CBS 314.62</strain>
    </source>
</reference>
<organism evidence="1 2">
    <name type="scientific">Podospora appendiculata</name>
    <dbReference type="NCBI Taxonomy" id="314037"/>
    <lineage>
        <taxon>Eukaryota</taxon>
        <taxon>Fungi</taxon>
        <taxon>Dikarya</taxon>
        <taxon>Ascomycota</taxon>
        <taxon>Pezizomycotina</taxon>
        <taxon>Sordariomycetes</taxon>
        <taxon>Sordariomycetidae</taxon>
        <taxon>Sordariales</taxon>
        <taxon>Podosporaceae</taxon>
        <taxon>Podospora</taxon>
    </lineage>
</organism>
<evidence type="ECO:0000313" key="1">
    <source>
        <dbReference type="EMBL" id="KAK3682832.1"/>
    </source>
</evidence>
<comment type="caution">
    <text evidence="1">The sequence shown here is derived from an EMBL/GenBank/DDBJ whole genome shotgun (WGS) entry which is preliminary data.</text>
</comment>